<keyword evidence="3" id="KW-0175">Coiled coil</keyword>
<organism evidence="4 5">
    <name type="scientific">Lactuca virosa</name>
    <dbReference type="NCBI Taxonomy" id="75947"/>
    <lineage>
        <taxon>Eukaryota</taxon>
        <taxon>Viridiplantae</taxon>
        <taxon>Streptophyta</taxon>
        <taxon>Embryophyta</taxon>
        <taxon>Tracheophyta</taxon>
        <taxon>Spermatophyta</taxon>
        <taxon>Magnoliopsida</taxon>
        <taxon>eudicotyledons</taxon>
        <taxon>Gunneridae</taxon>
        <taxon>Pentapetalae</taxon>
        <taxon>asterids</taxon>
        <taxon>campanulids</taxon>
        <taxon>Asterales</taxon>
        <taxon>Asteraceae</taxon>
        <taxon>Cichorioideae</taxon>
        <taxon>Cichorieae</taxon>
        <taxon>Lactucinae</taxon>
        <taxon>Lactuca</taxon>
    </lineage>
</organism>
<comment type="caution">
    <text evidence="4">The sequence shown here is derived from an EMBL/GenBank/DDBJ whole genome shotgun (WGS) entry which is preliminary data.</text>
</comment>
<dbReference type="PANTHER" id="PTHR45958">
    <property type="entry name" value="RING-TYPE E3 UBIQUITIN TRANSFERASE"/>
    <property type="match status" value="1"/>
</dbReference>
<gene>
    <name evidence="4" type="ORF">LVIROSA_LOCUS30772</name>
</gene>
<dbReference type="InterPro" id="IPR052608">
    <property type="entry name" value="U-box_domain_protein"/>
</dbReference>
<sequence length="851" mass="95083">MLLSSGIIINGGNTWFSLNKNGKHCEMISAECFGVSFVEPPHDYVPYDGKNKSRFQVCNRRGLFGNFTAHVTTQFLSPNIIYKVNLVFMNVLKRQDNLGIKFKSGSKTKYMVLFVAHEREDGWLTAELYQFFVNETGNVDFEIEFHCLNAIEVEGIEFLPLEKHKLLDVDLQTNTDWGPKLPSDYEDIIKWSKNFMSLSLGLRSEPPVVKSGVDHLKHFRVLVEDDNDNKEIMADGVRVCSIVKFLSDEHSQEREEAFSLLYELSKSEVLCEIIGSVNGAILILVGMTDSNSENLSIVEKADKILKNLEKNENNVRQMAENGRLQPLLTLLLQGSLEIKLRMASYLGELSDNTKVFVARTSGSSLINLMKTGDTQSREAALKALNQVSSCETSAKVLVEQGILSPLIQDLFSDLPMRLKEVSATILANIVTCDCDCFSITVGPNHQTLLSEDILHNLLRLISNSGSSLEYELVQVLIVITNSPVTVIPVVNAVKSSDATIVLLQLIEAPQKDLRMASIKLLHNLSLHISQELANCLYGSAGQLSRLFKVISENIASTEEKAAAIGIVANLPEQDRLTRKMLHEGDFEIVVCGTKMITQGKTRRIRFMAMYLEGLVSVLSRITFVLSDVRKAISFCRHHELAALFSKLVQQNWPDKVLMASALALETLSRHSKNLTKLPEIRPPKFHMSGLLRLSKKPVISGLCRVHRGECTQRDTFCLLEGESLASLVNLLDHKNEKVVKASLAALSTLLNDGVYIEEGVSVLREAEGIKPILNVLIENQNESLRRGAVWMVERLLRTKDIKYQVSANPNVSTALLDAFQHGDYETRQIAERALKHIGKIPNFYGIYPNMG</sequence>
<keyword evidence="1" id="KW-0677">Repeat</keyword>
<dbReference type="InterPro" id="IPR025886">
    <property type="entry name" value="PP2-like"/>
</dbReference>
<feature type="coiled-coil region" evidence="3">
    <location>
        <begin position="298"/>
        <end position="325"/>
    </location>
</feature>
<proteinExistence type="predicted"/>
<keyword evidence="5" id="KW-1185">Reference proteome</keyword>
<dbReference type="InterPro" id="IPR011989">
    <property type="entry name" value="ARM-like"/>
</dbReference>
<dbReference type="SUPFAM" id="SSF48371">
    <property type="entry name" value="ARM repeat"/>
    <property type="match status" value="1"/>
</dbReference>
<dbReference type="EMBL" id="CAKMRJ010005523">
    <property type="protein sequence ID" value="CAH1444976.1"/>
    <property type="molecule type" value="Genomic_DNA"/>
</dbReference>
<dbReference type="Gene3D" id="1.25.10.10">
    <property type="entry name" value="Leucine-rich Repeat Variant"/>
    <property type="match status" value="3"/>
</dbReference>
<dbReference type="Proteomes" id="UP001157418">
    <property type="component" value="Unassembled WGS sequence"/>
</dbReference>
<name>A0AAU9P4D7_9ASTR</name>
<reference evidence="4 5" key="1">
    <citation type="submission" date="2022-01" db="EMBL/GenBank/DDBJ databases">
        <authorList>
            <person name="Xiong W."/>
            <person name="Schranz E."/>
        </authorList>
    </citation>
    <scope>NUCLEOTIDE SEQUENCE [LARGE SCALE GENOMIC DNA]</scope>
</reference>
<dbReference type="InterPro" id="IPR000225">
    <property type="entry name" value="Armadillo"/>
</dbReference>
<dbReference type="SMART" id="SM00185">
    <property type="entry name" value="ARM"/>
    <property type="match status" value="5"/>
</dbReference>
<feature type="repeat" description="ARM" evidence="2">
    <location>
        <begin position="279"/>
        <end position="323"/>
    </location>
</feature>
<dbReference type="AlphaFoldDB" id="A0AAU9P4D7"/>
<dbReference type="PROSITE" id="PS50176">
    <property type="entry name" value="ARM_REPEAT"/>
    <property type="match status" value="1"/>
</dbReference>
<dbReference type="InterPro" id="IPR016024">
    <property type="entry name" value="ARM-type_fold"/>
</dbReference>
<evidence type="ECO:0000256" key="3">
    <source>
        <dbReference type="SAM" id="Coils"/>
    </source>
</evidence>
<protein>
    <submittedName>
        <fullName evidence="4">Uncharacterized protein</fullName>
    </submittedName>
</protein>
<evidence type="ECO:0000313" key="5">
    <source>
        <dbReference type="Proteomes" id="UP001157418"/>
    </source>
</evidence>
<dbReference type="PANTHER" id="PTHR45958:SF16">
    <property type="entry name" value="RING-TYPE E3 UBIQUITIN TRANSFERASE"/>
    <property type="match status" value="1"/>
</dbReference>
<accession>A0AAU9P4D7</accession>
<dbReference type="Pfam" id="PF14299">
    <property type="entry name" value="PP2"/>
    <property type="match status" value="1"/>
</dbReference>
<evidence type="ECO:0000256" key="1">
    <source>
        <dbReference type="ARBA" id="ARBA00022737"/>
    </source>
</evidence>
<evidence type="ECO:0000256" key="2">
    <source>
        <dbReference type="PROSITE-ProRule" id="PRU00259"/>
    </source>
</evidence>
<evidence type="ECO:0000313" key="4">
    <source>
        <dbReference type="EMBL" id="CAH1444976.1"/>
    </source>
</evidence>